<reference evidence="3" key="2">
    <citation type="submission" date="2020-02" db="EMBL/GenBank/DDBJ databases">
        <authorList>
            <person name="Gilchrist C.L.M."/>
            <person name="Chooi Y.-H."/>
        </authorList>
    </citation>
    <scope>NUCLEOTIDE SEQUENCE</scope>
    <source>
        <strain evidence="3">MST-FP2251</strain>
    </source>
</reference>
<keyword evidence="4" id="KW-1185">Reference proteome</keyword>
<feature type="coiled-coil region" evidence="1">
    <location>
        <begin position="51"/>
        <end position="132"/>
    </location>
</feature>
<evidence type="ECO:0000256" key="2">
    <source>
        <dbReference type="SAM" id="MobiDB-lite"/>
    </source>
</evidence>
<evidence type="ECO:0000256" key="1">
    <source>
        <dbReference type="SAM" id="Coils"/>
    </source>
</evidence>
<keyword evidence="1" id="KW-0175">Coiled coil</keyword>
<organism evidence="3 4">
    <name type="scientific">Aspergillus nanangensis</name>
    <dbReference type="NCBI Taxonomy" id="2582783"/>
    <lineage>
        <taxon>Eukaryota</taxon>
        <taxon>Fungi</taxon>
        <taxon>Dikarya</taxon>
        <taxon>Ascomycota</taxon>
        <taxon>Pezizomycotina</taxon>
        <taxon>Eurotiomycetes</taxon>
        <taxon>Eurotiomycetidae</taxon>
        <taxon>Eurotiales</taxon>
        <taxon>Aspergillaceae</taxon>
        <taxon>Aspergillus</taxon>
        <taxon>Aspergillus subgen. Circumdati</taxon>
    </lineage>
</organism>
<feature type="region of interest" description="Disordered" evidence="2">
    <location>
        <begin position="404"/>
        <end position="465"/>
    </location>
</feature>
<reference evidence="3" key="1">
    <citation type="journal article" date="2019" name="Beilstein J. Org. Chem.">
        <title>Nanangenines: drimane sesquiterpenoids as the dominant metabolite cohort of a novel Australian fungus, Aspergillus nanangensis.</title>
        <authorList>
            <person name="Lacey H.J."/>
            <person name="Gilchrist C.L.M."/>
            <person name="Crombie A."/>
            <person name="Kalaitzis J.A."/>
            <person name="Vuong D."/>
            <person name="Rutledge P.J."/>
            <person name="Turner P."/>
            <person name="Pitt J.I."/>
            <person name="Lacey E."/>
            <person name="Chooi Y.H."/>
            <person name="Piggott A.M."/>
        </authorList>
    </citation>
    <scope>NUCLEOTIDE SEQUENCE</scope>
    <source>
        <strain evidence="3">MST-FP2251</strain>
    </source>
</reference>
<dbReference type="Proteomes" id="UP001194746">
    <property type="component" value="Unassembled WGS sequence"/>
</dbReference>
<accession>A0AAD4CA83</accession>
<comment type="caution">
    <text evidence="3">The sequence shown here is derived from an EMBL/GenBank/DDBJ whole genome shotgun (WGS) entry which is preliminary data.</text>
</comment>
<evidence type="ECO:0000313" key="4">
    <source>
        <dbReference type="Proteomes" id="UP001194746"/>
    </source>
</evidence>
<gene>
    <name evidence="3" type="ORF">FE257_005505</name>
</gene>
<name>A0AAD4CA83_ASPNN</name>
<dbReference type="AlphaFoldDB" id="A0AAD4CA83"/>
<feature type="compositionally biased region" description="Basic and acidic residues" evidence="2">
    <location>
        <begin position="404"/>
        <end position="413"/>
    </location>
</feature>
<evidence type="ECO:0000313" key="3">
    <source>
        <dbReference type="EMBL" id="KAF9882710.1"/>
    </source>
</evidence>
<dbReference type="EMBL" id="VCAU01000233">
    <property type="protein sequence ID" value="KAF9882710.1"/>
    <property type="molecule type" value="Genomic_DNA"/>
</dbReference>
<sequence length="465" mass="51956">MEKPRDHDTLTEDRPDDQWVISTFPLATQSYVDSSTGKHMVFLATAVEVELANKKTIIEEERAKIGALQKEKRNLVDLFEEKYQKWTQTEQSLQREIEHIKEDNHSGIDEEMKSLTSQVEEKENQLSRVSRDFENERTISSGLRARWKKAQDKLENLMGIVGLRNIDSGCSDQLRDLQQSLKALACKYSAEYSGSQGMDQTGYAQWQRPPWAQTPLLPLSAQSPDRAIREFAIQALVAERLCKDIFQPICMRSPSGILSMGQSLQRSVALSQEQRAVLRSLLYKAFASEEGIARREIVTMIASDITDSLAPNLSTRETFHTELCAFLESANKVWMTLHASSDWVVATTDVGHSPESWSPARGSTESAFPVVSLFPQIICGNNKLLLGGLAVWSNDPVFKATDEAATRPVERKPSIPLSPSNIPTAVARREDSVSDKPPSSVRSAPRRIPKMPELGRPCSGMARPS</sequence>
<proteinExistence type="predicted"/>
<protein>
    <submittedName>
        <fullName evidence="3">Uncharacterized protein</fullName>
    </submittedName>
</protein>